<reference evidence="2 3" key="1">
    <citation type="submission" date="2019-01" db="EMBL/GenBank/DDBJ databases">
        <title>Sequencing of cultivated peanut Arachis hypogaea provides insights into genome evolution and oil improvement.</title>
        <authorList>
            <person name="Chen X."/>
        </authorList>
    </citation>
    <scope>NUCLEOTIDE SEQUENCE [LARGE SCALE GENOMIC DNA]</scope>
    <source>
        <strain evidence="3">cv. Fuhuasheng</strain>
        <tissue evidence="2">Leaves</tissue>
    </source>
</reference>
<accession>A0A444YBM4</accession>
<organism evidence="2 3">
    <name type="scientific">Arachis hypogaea</name>
    <name type="common">Peanut</name>
    <dbReference type="NCBI Taxonomy" id="3818"/>
    <lineage>
        <taxon>Eukaryota</taxon>
        <taxon>Viridiplantae</taxon>
        <taxon>Streptophyta</taxon>
        <taxon>Embryophyta</taxon>
        <taxon>Tracheophyta</taxon>
        <taxon>Spermatophyta</taxon>
        <taxon>Magnoliopsida</taxon>
        <taxon>eudicotyledons</taxon>
        <taxon>Gunneridae</taxon>
        <taxon>Pentapetalae</taxon>
        <taxon>rosids</taxon>
        <taxon>fabids</taxon>
        <taxon>Fabales</taxon>
        <taxon>Fabaceae</taxon>
        <taxon>Papilionoideae</taxon>
        <taxon>50 kb inversion clade</taxon>
        <taxon>dalbergioids sensu lato</taxon>
        <taxon>Dalbergieae</taxon>
        <taxon>Pterocarpus clade</taxon>
        <taxon>Arachis</taxon>
    </lineage>
</organism>
<keyword evidence="3" id="KW-1185">Reference proteome</keyword>
<sequence length="149" mass="16712">MTSLGFHLQLVGKTRTQSRDRHNGRIQSLRHRIDGLTFDEAHPTSQQMPSSYYQTPLPPLYQYRSFPSSYYQTPPPPPPPLHMIGLVPLPPPPPPYMHGVVPPTPPPQQTPPTGSHLVIHPRSGRPQRLTRPHGCGMGHHLDHHGGQHQ</sequence>
<name>A0A444YBM4_ARAHY</name>
<dbReference type="EMBL" id="SDMP01000017">
    <property type="protein sequence ID" value="RYQ99350.1"/>
    <property type="molecule type" value="Genomic_DNA"/>
</dbReference>
<feature type="region of interest" description="Disordered" evidence="1">
    <location>
        <begin position="104"/>
        <end position="149"/>
    </location>
</feature>
<feature type="compositionally biased region" description="Basic residues" evidence="1">
    <location>
        <begin position="122"/>
        <end position="131"/>
    </location>
</feature>
<evidence type="ECO:0000256" key="1">
    <source>
        <dbReference type="SAM" id="MobiDB-lite"/>
    </source>
</evidence>
<gene>
    <name evidence="2" type="ORF">Ahy_B07g087281</name>
</gene>
<protein>
    <submittedName>
        <fullName evidence="2">Uncharacterized protein</fullName>
    </submittedName>
</protein>
<feature type="compositionally biased region" description="Basic and acidic residues" evidence="1">
    <location>
        <begin position="139"/>
        <end position="149"/>
    </location>
</feature>
<proteinExistence type="predicted"/>
<dbReference type="Proteomes" id="UP000289738">
    <property type="component" value="Chromosome B07"/>
</dbReference>
<evidence type="ECO:0000313" key="3">
    <source>
        <dbReference type="Proteomes" id="UP000289738"/>
    </source>
</evidence>
<dbReference type="AlphaFoldDB" id="A0A444YBM4"/>
<comment type="caution">
    <text evidence="2">The sequence shown here is derived from an EMBL/GenBank/DDBJ whole genome shotgun (WGS) entry which is preliminary data.</text>
</comment>
<evidence type="ECO:0000313" key="2">
    <source>
        <dbReference type="EMBL" id="RYQ99350.1"/>
    </source>
</evidence>